<sequence length="251" mass="26862">MKKRLPRLRLLRSKPIPEQELKLIMSKVIVITGVTQGLGRAMVSEFIAAGHTVAGCGRSAEPIAELASQFGAPHQFTALDVADDRAVQNWAASVVSELGPPDLLLNNAAVINDNAPLWEIPAEEIDSIVDVNIKGTINTIRHFVPAMLEKQSGVIVNFSSGWGRSASGEVASYCATKWAVEGLTQSLAQELPRGMAAVPLNPGIINTRLLQSCFGAHADHYPTAEEWAEVAVPYLLGLSARDNGQPLTVPV</sequence>
<dbReference type="EMBL" id="CP037421">
    <property type="protein sequence ID" value="QDT29242.1"/>
    <property type="molecule type" value="Genomic_DNA"/>
</dbReference>
<dbReference type="InterPro" id="IPR036291">
    <property type="entry name" value="NAD(P)-bd_dom_sf"/>
</dbReference>
<dbReference type="AlphaFoldDB" id="A0A517QC93"/>
<keyword evidence="2" id="KW-0560">Oxidoreductase</keyword>
<dbReference type="PRINTS" id="PR00080">
    <property type="entry name" value="SDRFAMILY"/>
</dbReference>
<accession>A0A517QC93</accession>
<dbReference type="SUPFAM" id="SSF51735">
    <property type="entry name" value="NAD(P)-binding Rossmann-fold domains"/>
    <property type="match status" value="1"/>
</dbReference>
<evidence type="ECO:0000313" key="2">
    <source>
        <dbReference type="EMBL" id="QDT29242.1"/>
    </source>
</evidence>
<dbReference type="EC" id="1.1.1.100" evidence="2"/>
<gene>
    <name evidence="2" type="primary">fabG_7</name>
    <name evidence="2" type="ORF">Enr10x_45920</name>
</gene>
<dbReference type="GO" id="GO:0005829">
    <property type="term" value="C:cytosol"/>
    <property type="evidence" value="ECO:0007669"/>
    <property type="project" value="TreeGrafter"/>
</dbReference>
<proteinExistence type="inferred from homology"/>
<dbReference type="CDD" id="cd05233">
    <property type="entry name" value="SDR_c"/>
    <property type="match status" value="1"/>
</dbReference>
<dbReference type="InterPro" id="IPR002347">
    <property type="entry name" value="SDR_fam"/>
</dbReference>
<dbReference type="Pfam" id="PF00106">
    <property type="entry name" value="adh_short"/>
    <property type="match status" value="1"/>
</dbReference>
<dbReference type="Proteomes" id="UP000315647">
    <property type="component" value="Chromosome"/>
</dbReference>
<dbReference type="PANTHER" id="PTHR45267">
    <property type="match status" value="1"/>
</dbReference>
<dbReference type="GO" id="GO:0004316">
    <property type="term" value="F:3-oxoacyl-[acyl-carrier-protein] reductase (NADPH) activity"/>
    <property type="evidence" value="ECO:0007669"/>
    <property type="project" value="UniProtKB-EC"/>
</dbReference>
<protein>
    <submittedName>
        <fullName evidence="2">3-oxoacyl-[acyl-carrier-protein] reductase FabG</fullName>
        <ecNumber evidence="2">1.1.1.100</ecNumber>
    </submittedName>
</protein>
<name>A0A517QC93_9PLAN</name>
<dbReference type="InterPro" id="IPR020904">
    <property type="entry name" value="Sc_DH/Rdtase_CS"/>
</dbReference>
<evidence type="ECO:0000313" key="3">
    <source>
        <dbReference type="Proteomes" id="UP000315647"/>
    </source>
</evidence>
<dbReference type="PROSITE" id="PS00061">
    <property type="entry name" value="ADH_SHORT"/>
    <property type="match status" value="1"/>
</dbReference>
<dbReference type="PANTHER" id="PTHR45267:SF2">
    <property type="entry name" value="NADPH-DEPENDENT PTERIN ALDEHYDE REDUCTASE"/>
    <property type="match status" value="1"/>
</dbReference>
<comment type="similarity">
    <text evidence="1">Belongs to the short-chain dehydrogenases/reductases (SDR) family.</text>
</comment>
<organism evidence="2 3">
    <name type="scientific">Gimesia panareensis</name>
    <dbReference type="NCBI Taxonomy" id="2527978"/>
    <lineage>
        <taxon>Bacteria</taxon>
        <taxon>Pseudomonadati</taxon>
        <taxon>Planctomycetota</taxon>
        <taxon>Planctomycetia</taxon>
        <taxon>Planctomycetales</taxon>
        <taxon>Planctomycetaceae</taxon>
        <taxon>Gimesia</taxon>
    </lineage>
</organism>
<dbReference type="InterPro" id="IPR053241">
    <property type="entry name" value="NADPH_pterin_aldehyde_rdct"/>
</dbReference>
<keyword evidence="3" id="KW-1185">Reference proteome</keyword>
<dbReference type="Gene3D" id="3.40.50.720">
    <property type="entry name" value="NAD(P)-binding Rossmann-like Domain"/>
    <property type="match status" value="1"/>
</dbReference>
<reference evidence="2 3" key="1">
    <citation type="submission" date="2019-03" db="EMBL/GenBank/DDBJ databases">
        <title>Deep-cultivation of Planctomycetes and their phenomic and genomic characterization uncovers novel biology.</title>
        <authorList>
            <person name="Wiegand S."/>
            <person name="Jogler M."/>
            <person name="Boedeker C."/>
            <person name="Pinto D."/>
            <person name="Vollmers J."/>
            <person name="Rivas-Marin E."/>
            <person name="Kohn T."/>
            <person name="Peeters S.H."/>
            <person name="Heuer A."/>
            <person name="Rast P."/>
            <person name="Oberbeckmann S."/>
            <person name="Bunk B."/>
            <person name="Jeske O."/>
            <person name="Meyerdierks A."/>
            <person name="Storesund J.E."/>
            <person name="Kallscheuer N."/>
            <person name="Luecker S."/>
            <person name="Lage O.M."/>
            <person name="Pohl T."/>
            <person name="Merkel B.J."/>
            <person name="Hornburger P."/>
            <person name="Mueller R.-W."/>
            <person name="Bruemmer F."/>
            <person name="Labrenz M."/>
            <person name="Spormann A.M."/>
            <person name="Op den Camp H."/>
            <person name="Overmann J."/>
            <person name="Amann R."/>
            <person name="Jetten M.S.M."/>
            <person name="Mascher T."/>
            <person name="Medema M.H."/>
            <person name="Devos D.P."/>
            <person name="Kaster A.-K."/>
            <person name="Ovreas L."/>
            <person name="Rohde M."/>
            <person name="Galperin M.Y."/>
            <person name="Jogler C."/>
        </authorList>
    </citation>
    <scope>NUCLEOTIDE SEQUENCE [LARGE SCALE GENOMIC DNA]</scope>
    <source>
        <strain evidence="2 3">Enr10</strain>
    </source>
</reference>
<dbReference type="PRINTS" id="PR00081">
    <property type="entry name" value="GDHRDH"/>
</dbReference>
<evidence type="ECO:0000256" key="1">
    <source>
        <dbReference type="RuleBase" id="RU000363"/>
    </source>
</evidence>